<evidence type="ECO:0000313" key="2">
    <source>
        <dbReference type="Proteomes" id="UP000199701"/>
    </source>
</evidence>
<name>A0A1I0MYK8_9FIRM</name>
<dbReference type="AlphaFoldDB" id="A0A1I0MYK8"/>
<organism evidence="1 2">
    <name type="scientific">[Clostridium] fimetarium</name>
    <dbReference type="NCBI Taxonomy" id="99656"/>
    <lineage>
        <taxon>Bacteria</taxon>
        <taxon>Bacillati</taxon>
        <taxon>Bacillota</taxon>
        <taxon>Clostridia</taxon>
        <taxon>Lachnospirales</taxon>
        <taxon>Lachnospiraceae</taxon>
    </lineage>
</organism>
<dbReference type="STRING" id="99656.SAMN05421659_102238"/>
<evidence type="ECO:0000313" key="1">
    <source>
        <dbReference type="EMBL" id="SEV93609.1"/>
    </source>
</evidence>
<sequence>MNEITGTLKTTIVYDKENEHTYEIKRLFEGVKGDDLIILQLFPTLGEGDEFTMDSTTLHMINHFRELNISSIRFINLFSKRCKARMSTRNIILDEENLKYIESIMKEANFKKYKFVVAFGCSMNSSSVAKQTKHLIFEMFKKHNPAGTIYQITTNDLSQSKNSAVHVLFLGIRYSNAKWRLSEYTIPIAIDKAHIISKTNTKSSEKGSTKE</sequence>
<evidence type="ECO:0008006" key="3">
    <source>
        <dbReference type="Google" id="ProtNLM"/>
    </source>
</evidence>
<dbReference type="RefSeq" id="WP_170841280.1">
    <property type="nucleotide sequence ID" value="NZ_FOJI01000002.1"/>
</dbReference>
<accession>A0A1I0MYK8</accession>
<dbReference type="EMBL" id="FOJI01000002">
    <property type="protein sequence ID" value="SEV93609.1"/>
    <property type="molecule type" value="Genomic_DNA"/>
</dbReference>
<gene>
    <name evidence="1" type="ORF">SAMN05421659_102238</name>
</gene>
<proteinExistence type="predicted"/>
<protein>
    <recommendedName>
        <fullName evidence="3">DUF1643 domain-containing protein</fullName>
    </recommendedName>
</protein>
<dbReference type="Pfam" id="PF07799">
    <property type="entry name" value="DUF1643"/>
    <property type="match status" value="1"/>
</dbReference>
<dbReference type="Proteomes" id="UP000199701">
    <property type="component" value="Unassembled WGS sequence"/>
</dbReference>
<reference evidence="1 2" key="1">
    <citation type="submission" date="2016-10" db="EMBL/GenBank/DDBJ databases">
        <authorList>
            <person name="de Groot N.N."/>
        </authorList>
    </citation>
    <scope>NUCLEOTIDE SEQUENCE [LARGE SCALE GENOMIC DNA]</scope>
    <source>
        <strain evidence="1 2">DSM 9179</strain>
    </source>
</reference>
<dbReference type="InterPro" id="IPR012441">
    <property type="entry name" value="DUF1643"/>
</dbReference>
<keyword evidence="2" id="KW-1185">Reference proteome</keyword>